<dbReference type="AlphaFoldDB" id="A0A0G4IWW0"/>
<name>A0A0G4IWW0_PLABS</name>
<evidence type="ECO:0000259" key="3">
    <source>
        <dbReference type="Pfam" id="PF07885"/>
    </source>
</evidence>
<dbReference type="EMBL" id="CDSF01000091">
    <property type="protein sequence ID" value="CEO99571.1"/>
    <property type="molecule type" value="Genomic_DNA"/>
</dbReference>
<feature type="transmembrane region" description="Helical" evidence="2">
    <location>
        <begin position="274"/>
        <end position="294"/>
    </location>
</feature>
<keyword evidence="2" id="KW-0812">Transmembrane</keyword>
<feature type="transmembrane region" description="Helical" evidence="2">
    <location>
        <begin position="424"/>
        <end position="445"/>
    </location>
</feature>
<keyword evidence="5" id="KW-1185">Reference proteome</keyword>
<accession>A0A0G4IWW0</accession>
<keyword evidence="2" id="KW-0472">Membrane</keyword>
<dbReference type="Gene3D" id="1.10.287.70">
    <property type="match status" value="2"/>
</dbReference>
<feature type="domain" description="Potassium channel" evidence="3">
    <location>
        <begin position="315"/>
        <end position="366"/>
    </location>
</feature>
<proteinExistence type="predicted"/>
<sequence length="609" mass="66429">MVVNGSALVCQGRRRRQQRAYREPRSVCVSTRSVIRTRQLQDMPSAAPSTCRVRHGRAVAVVATVGGGRGRDPIANGGCPPSPVRAGGPGRLVLDDSRKIAMGTVRSQADDDYDSDGAPTGGRAVPPMSNPDQASNTSPLVDKPNKSGWGSSGTDGPAYDDEDADLEIVRLSPLDGPRIAVDHVVPPARPTCLARVENAVFRHLLKITVSWQLLMLACIANVNPDAFTDDRPRNAGVEATCWIMEIILAVTNVLANLSAAKSIQTSFVSITTLIRLYVATTISFAGLYLACYLVDEDSFRLDLGPSQRSPIDIWMILWYFSFTTQSTSGFGDIVPRQFVSQVLTSLQMLSSVVYSVAIFAVGTTYIRIKKELHAQAVQADANHRRSHNMSASHIDFDSIAERISEGMESYIPHYRTWGTWLRRVPLLITCSTLVLCLVIVLVSRLDFHDIAKPSAKLVLTALCILLLQIINLIVVIVTSFVLVRKINAEDVTPEFLFQSYLSTALLFAGMYFTVYVIEGPRSFHLVATDLEAGSNIGQLVFHFGYFALSAQTGCGFGDIFPTSPSTRVLVAFHLLVSMIYTAIILGLGLSHLVDRIVPGRILSSVRSSN</sequence>
<feature type="transmembrane region" description="Helical" evidence="2">
    <location>
        <begin position="570"/>
        <end position="593"/>
    </location>
</feature>
<evidence type="ECO:0000256" key="2">
    <source>
        <dbReference type="SAM" id="Phobius"/>
    </source>
</evidence>
<organism evidence="4 5">
    <name type="scientific">Plasmodiophora brassicae</name>
    <name type="common">Clubroot disease agent</name>
    <dbReference type="NCBI Taxonomy" id="37360"/>
    <lineage>
        <taxon>Eukaryota</taxon>
        <taxon>Sar</taxon>
        <taxon>Rhizaria</taxon>
        <taxon>Endomyxa</taxon>
        <taxon>Phytomyxea</taxon>
        <taxon>Plasmodiophorida</taxon>
        <taxon>Plasmodiophoridae</taxon>
        <taxon>Plasmodiophora</taxon>
    </lineage>
</organism>
<feature type="transmembrane region" description="Helical" evidence="2">
    <location>
        <begin position="346"/>
        <end position="366"/>
    </location>
</feature>
<dbReference type="Pfam" id="PF07885">
    <property type="entry name" value="Ion_trans_2"/>
    <property type="match status" value="1"/>
</dbReference>
<protein>
    <recommendedName>
        <fullName evidence="3">Potassium channel domain-containing protein</fullName>
    </recommendedName>
</protein>
<dbReference type="OrthoDB" id="5967862at2759"/>
<keyword evidence="2" id="KW-1133">Transmembrane helix</keyword>
<gene>
    <name evidence="4" type="ORF">PBRA_007304</name>
</gene>
<dbReference type="InterPro" id="IPR013099">
    <property type="entry name" value="K_chnl_dom"/>
</dbReference>
<feature type="region of interest" description="Disordered" evidence="1">
    <location>
        <begin position="104"/>
        <end position="161"/>
    </location>
</feature>
<feature type="transmembrane region" description="Helical" evidence="2">
    <location>
        <begin position="495"/>
        <end position="517"/>
    </location>
</feature>
<feature type="compositionally biased region" description="Polar residues" evidence="1">
    <location>
        <begin position="130"/>
        <end position="139"/>
    </location>
</feature>
<evidence type="ECO:0000313" key="5">
    <source>
        <dbReference type="Proteomes" id="UP000039324"/>
    </source>
</evidence>
<reference evidence="4 5" key="1">
    <citation type="submission" date="2015-02" db="EMBL/GenBank/DDBJ databases">
        <authorList>
            <person name="Chooi Y.-H."/>
        </authorList>
    </citation>
    <scope>NUCLEOTIDE SEQUENCE [LARGE SCALE GENOMIC DNA]</scope>
    <source>
        <strain evidence="4">E3</strain>
    </source>
</reference>
<evidence type="ECO:0000313" key="4">
    <source>
        <dbReference type="EMBL" id="CEO99571.1"/>
    </source>
</evidence>
<feature type="region of interest" description="Disordered" evidence="1">
    <location>
        <begin position="69"/>
        <end position="92"/>
    </location>
</feature>
<dbReference type="Proteomes" id="UP000039324">
    <property type="component" value="Unassembled WGS sequence"/>
</dbReference>
<evidence type="ECO:0000256" key="1">
    <source>
        <dbReference type="SAM" id="MobiDB-lite"/>
    </source>
</evidence>
<dbReference type="SUPFAM" id="SSF81324">
    <property type="entry name" value="Voltage-gated potassium channels"/>
    <property type="match status" value="2"/>
</dbReference>
<feature type="transmembrane region" description="Helical" evidence="2">
    <location>
        <begin position="457"/>
        <end position="483"/>
    </location>
</feature>